<sequence length="186" mass="21581">MESYIPISFLNDFIFCPRSIYFHQVHGSLSQSMYHAKPQIAGKVAHESIDKGTYTTSQNVLMGMDLYSDKYGLQGKIDIFFIDSGLLLERKNQISKIYDGYVFQVYAHFFALEELGYRVKEIKIHDRTHNQSYPISLPKDDPEMFAKFESTIEALKNFDLNDPNFNPNPEKCKNCIYSHLCDYSLC</sequence>
<comment type="caution">
    <text evidence="2">The sequence shown here is derived from an EMBL/GenBank/DDBJ whole genome shotgun (WGS) entry which is preliminary data.</text>
</comment>
<accession>A0A4R9LM27</accession>
<evidence type="ECO:0000313" key="2">
    <source>
        <dbReference type="EMBL" id="TGN09368.1"/>
    </source>
</evidence>
<dbReference type="Pfam" id="PF01930">
    <property type="entry name" value="Cas_Cas4"/>
    <property type="match status" value="1"/>
</dbReference>
<name>A0A4R9LM27_9LEPT</name>
<dbReference type="AlphaFoldDB" id="A0A4R9LM27"/>
<gene>
    <name evidence="2" type="primary">cas4</name>
    <name evidence="2" type="ORF">EHS11_12530</name>
</gene>
<evidence type="ECO:0000313" key="3">
    <source>
        <dbReference type="Proteomes" id="UP000298264"/>
    </source>
</evidence>
<dbReference type="NCBIfam" id="TIGR04328">
    <property type="entry name" value="cas4_PREFRAN"/>
    <property type="match status" value="1"/>
</dbReference>
<dbReference type="Proteomes" id="UP000298264">
    <property type="component" value="Unassembled WGS sequence"/>
</dbReference>
<proteinExistence type="predicted"/>
<feature type="domain" description="DUF83" evidence="1">
    <location>
        <begin position="10"/>
        <end position="181"/>
    </location>
</feature>
<dbReference type="InterPro" id="IPR011604">
    <property type="entry name" value="PDDEXK-like_dom_sf"/>
</dbReference>
<dbReference type="InterPro" id="IPR022765">
    <property type="entry name" value="Dna2/Cas4_DUF83"/>
</dbReference>
<dbReference type="Gene3D" id="3.90.320.10">
    <property type="match status" value="1"/>
</dbReference>
<organism evidence="2 3">
    <name type="scientific">Leptospira ilyithenensis</name>
    <dbReference type="NCBI Taxonomy" id="2484901"/>
    <lineage>
        <taxon>Bacteria</taxon>
        <taxon>Pseudomonadati</taxon>
        <taxon>Spirochaetota</taxon>
        <taxon>Spirochaetia</taxon>
        <taxon>Leptospirales</taxon>
        <taxon>Leptospiraceae</taxon>
        <taxon>Leptospira</taxon>
    </lineage>
</organism>
<reference evidence="2" key="1">
    <citation type="journal article" date="2019" name="PLoS Negl. Trop. Dis.">
        <title>Revisiting the worldwide diversity of Leptospira species in the environment.</title>
        <authorList>
            <person name="Vincent A.T."/>
            <person name="Schiettekatte O."/>
            <person name="Bourhy P."/>
            <person name="Veyrier F.J."/>
            <person name="Picardeau M."/>
        </authorList>
    </citation>
    <scope>NUCLEOTIDE SEQUENCE [LARGE SCALE GENOMIC DNA]</scope>
    <source>
        <strain evidence="2">201400974</strain>
    </source>
</reference>
<protein>
    <submittedName>
        <fullName evidence="2">Type V CRISPR-associated protein Cas4</fullName>
    </submittedName>
</protein>
<dbReference type="OrthoDB" id="9781776at2"/>
<evidence type="ECO:0000259" key="1">
    <source>
        <dbReference type="Pfam" id="PF01930"/>
    </source>
</evidence>
<dbReference type="EMBL" id="RQHV01000052">
    <property type="protein sequence ID" value="TGN09368.1"/>
    <property type="molecule type" value="Genomic_DNA"/>
</dbReference>
<dbReference type="RefSeq" id="WP_135764750.1">
    <property type="nucleotide sequence ID" value="NZ_RQHV01000052.1"/>
</dbReference>
<keyword evidence="3" id="KW-1185">Reference proteome</keyword>
<dbReference type="InterPro" id="IPR027616">
    <property type="entry name" value="Cas4_PREFRAN"/>
</dbReference>